<keyword evidence="6" id="KW-1185">Reference proteome</keyword>
<dbReference type="STRING" id="933944.AN215_08535"/>
<dbReference type="Proteomes" id="UP000176087">
    <property type="component" value="Unassembled WGS sequence"/>
</dbReference>
<evidence type="ECO:0000256" key="3">
    <source>
        <dbReference type="SAM" id="SignalP"/>
    </source>
</evidence>
<feature type="domain" description="Leucine-binding protein" evidence="4">
    <location>
        <begin position="50"/>
        <end position="379"/>
    </location>
</feature>
<dbReference type="Gene3D" id="3.40.50.2300">
    <property type="match status" value="2"/>
</dbReference>
<evidence type="ECO:0000313" key="5">
    <source>
        <dbReference type="EMBL" id="OEU89750.1"/>
    </source>
</evidence>
<gene>
    <name evidence="5" type="ORF">AN215_08535</name>
</gene>
<name>A0A1E7JND1_9ACTN</name>
<dbReference type="InterPro" id="IPR028081">
    <property type="entry name" value="Leu-bd"/>
</dbReference>
<reference evidence="5 6" key="1">
    <citation type="journal article" date="2016" name="Front. Microbiol.">
        <title>Comparative Genomics Analysis of Streptomyces Species Reveals Their Adaptation to the Marine Environment and Their Diversity at the Genomic Level.</title>
        <authorList>
            <person name="Tian X."/>
            <person name="Zhang Z."/>
            <person name="Yang T."/>
            <person name="Chen M."/>
            <person name="Li J."/>
            <person name="Chen F."/>
            <person name="Yang J."/>
            <person name="Li W."/>
            <person name="Zhang B."/>
            <person name="Zhang Z."/>
            <person name="Wu J."/>
            <person name="Zhang C."/>
            <person name="Long L."/>
            <person name="Xiao J."/>
        </authorList>
    </citation>
    <scope>NUCLEOTIDE SEQUENCE [LARGE SCALE GENOMIC DNA]</scope>
    <source>
        <strain evidence="5 6">SCSIO 10390</strain>
    </source>
</reference>
<dbReference type="RefSeq" id="WP_070013192.1">
    <property type="nucleotide sequence ID" value="NZ_LJGS01000044.1"/>
</dbReference>
<dbReference type="PROSITE" id="PS51257">
    <property type="entry name" value="PROKAR_LIPOPROTEIN"/>
    <property type="match status" value="1"/>
</dbReference>
<dbReference type="AlphaFoldDB" id="A0A1E7JND1"/>
<dbReference type="InterPro" id="IPR028082">
    <property type="entry name" value="Peripla_BP_I"/>
</dbReference>
<organism evidence="5 6">
    <name type="scientific">Streptomyces abyssalis</name>
    <dbReference type="NCBI Taxonomy" id="933944"/>
    <lineage>
        <taxon>Bacteria</taxon>
        <taxon>Bacillati</taxon>
        <taxon>Actinomycetota</taxon>
        <taxon>Actinomycetes</taxon>
        <taxon>Kitasatosporales</taxon>
        <taxon>Streptomycetaceae</taxon>
        <taxon>Streptomyces</taxon>
    </lineage>
</organism>
<dbReference type="Pfam" id="PF13458">
    <property type="entry name" value="Peripla_BP_6"/>
    <property type="match status" value="1"/>
</dbReference>
<comment type="similarity">
    <text evidence="1">Belongs to the leucine-binding protein family.</text>
</comment>
<evidence type="ECO:0000256" key="1">
    <source>
        <dbReference type="ARBA" id="ARBA00010062"/>
    </source>
</evidence>
<feature type="chain" id="PRO_5038552293" description="Leucine-binding protein domain-containing protein" evidence="3">
    <location>
        <begin position="26"/>
        <end position="437"/>
    </location>
</feature>
<dbReference type="PANTHER" id="PTHR30483">
    <property type="entry name" value="LEUCINE-SPECIFIC-BINDING PROTEIN"/>
    <property type="match status" value="1"/>
</dbReference>
<evidence type="ECO:0000259" key="4">
    <source>
        <dbReference type="Pfam" id="PF13458"/>
    </source>
</evidence>
<comment type="caution">
    <text evidence="5">The sequence shown here is derived from an EMBL/GenBank/DDBJ whole genome shotgun (WGS) entry which is preliminary data.</text>
</comment>
<dbReference type="InterPro" id="IPR051010">
    <property type="entry name" value="BCAA_transport"/>
</dbReference>
<sequence>MSARRRRTALLATAVPLTACTALLAGCGAVPSTGDGDDDTVTVMTWAPEGTQATNMPGMPAMAQAYARWVNAEGGINGRRLRVLTCNDHNDTVRAARCGARAKKEGVVAVVGSYSQHGRSFMPALESAGIPYIGGYGVADQEFSSPFSYPVNGGLPALVAGNGRQLAAGDCSHVSLVRPDTTVGDQLPRLIDAGLAEGGAGPVTDVRAPEDATAYGRHARKALADANAYGGGTVGTAAQGAAANGPCVTAVLGGRTNIFFDSFRHLQKDSPPVRTASVLGSVRQSLVDQTGGAKSPLEGAFATGWYPADGDPRWKPMKHVIQEHAFGDNRVDSSDPGVQTTWIAYTVLKQVLESMDDGEDVTAKSVRGALDRGGPVDTGGLTPKLNWNYDNMLAARDFPRIVNTMVTYQRVRNGRLTKVHDGFVDVQKTLERGSPAS</sequence>
<dbReference type="SUPFAM" id="SSF53822">
    <property type="entry name" value="Periplasmic binding protein-like I"/>
    <property type="match status" value="1"/>
</dbReference>
<dbReference type="OrthoDB" id="3205678at2"/>
<dbReference type="EMBL" id="LJGT01000038">
    <property type="protein sequence ID" value="OEU89750.1"/>
    <property type="molecule type" value="Genomic_DNA"/>
</dbReference>
<dbReference type="PATRIC" id="fig|933944.5.peg.637"/>
<proteinExistence type="inferred from homology"/>
<feature type="signal peptide" evidence="3">
    <location>
        <begin position="1"/>
        <end position="25"/>
    </location>
</feature>
<protein>
    <recommendedName>
        <fullName evidence="4">Leucine-binding protein domain-containing protein</fullName>
    </recommendedName>
</protein>
<keyword evidence="2 3" id="KW-0732">Signal</keyword>
<accession>A0A1E7JND1</accession>
<dbReference type="PANTHER" id="PTHR30483:SF6">
    <property type="entry name" value="PERIPLASMIC BINDING PROTEIN OF ABC TRANSPORTER FOR NATURAL AMINO ACIDS"/>
    <property type="match status" value="1"/>
</dbReference>
<evidence type="ECO:0000256" key="2">
    <source>
        <dbReference type="ARBA" id="ARBA00022729"/>
    </source>
</evidence>
<evidence type="ECO:0000313" key="6">
    <source>
        <dbReference type="Proteomes" id="UP000176087"/>
    </source>
</evidence>